<feature type="transmembrane region" description="Helical" evidence="1">
    <location>
        <begin position="385"/>
        <end position="409"/>
    </location>
</feature>
<dbReference type="Gene3D" id="3.30.70.1430">
    <property type="entry name" value="Multidrug efflux transporter AcrB pore domain"/>
    <property type="match status" value="2"/>
</dbReference>
<evidence type="ECO:0000313" key="4">
    <source>
        <dbReference type="Proteomes" id="UP000006051"/>
    </source>
</evidence>
<feature type="transmembrane region" description="Helical" evidence="1">
    <location>
        <begin position="912"/>
        <end position="935"/>
    </location>
</feature>
<dbReference type="GO" id="GO:0005886">
    <property type="term" value="C:plasma membrane"/>
    <property type="evidence" value="ECO:0007669"/>
    <property type="project" value="TreeGrafter"/>
</dbReference>
<sequence>MKLAEISIKRPSIVIVMLALALIAGFYSYKQLSYELVPNIETKVVTVATVYPGASPAEIENTVTKKVEDAVSTLENVKKIQAKSYESLSVVIIQFANEANVDNALNEAQRKINAIRSELPEGVKEPSLSKFSLSDLPIMSIGITSNLSNTDLYDLVKDQIQPQFSRIPGVSSVNIVGGNEREIRVSLDPAKLEGYGLTVPQVQQILMASNMDFPTGNLKTRKNSTLIRLSGKFSSVQQMRNLVIASHNGVNIKLSDIADVQETQKEVEKLARINEDNTLLLQIQKQTDANAVEVSSLVKEKMKSVEEQYKDQGVKIQLASDTSEFTLTAANNVIHDLYIAVALVAFVMLFFLHSLRNALMVMVSIPASLIATFIGLYVLGYTLNLMSLLALSLVVGILVDDAIVVIENIHRHMEMGKNKVRAAYDGASEIGFTVTAITTVIVVVFLPIAMSSGLVSDIVRQFCVTVVIATMLSLLMSFTVVPWLFSRFGKLEHISNKNIFGRIINTFEKGLKAFTHWMTDILKWCLGHKLITIVVTGVMFFSIVPLFKYGFVGTEFFPGVDKGEFIVQIEMNKDASLQETNFMTQKAEDYILKQPEVKTAITTVGQVSSGGMGASQATAYKSEISVQLRDDVKRDESEIYAAKLKRQLQQVLVGAKIKTIPVGLMGANQAPLQLVVTADNLDDAMDFAVEAMEILKGIDGSSEVELSVEDGTPEINVEVDRDKMAALGLNVATVGQTMRTAFAGNTDNKFRQGQNEYDINLQFQEGSRENIDDVKNLIFVNSQGQQIKLMQFANVSYASGPSLLERNDKAPSVTINSQVVGRSSGAISKEWESRLSEIQAKPGVHYKWSGMQENQKEGFGTLGIALMAAIMLVYMVMVVLYNDFAKPFIVLLSVPLSFIGAIWALALTNMSLNIFTILGLIMLIGLVAKNAILLVDFANHRVEKGEDTITALIQANHARLRPILMTTIAMVFGMIPIALATGGAAKMNNGLAIVIIGGLLSSLFLTLVIVPVVYLTFDLIGKRINKNKQKPDYGALMKADYDHKNIKEEYEF</sequence>
<keyword evidence="1" id="KW-0472">Membrane</keyword>
<dbReference type="GO" id="GO:0042910">
    <property type="term" value="F:xenobiotic transmembrane transporter activity"/>
    <property type="evidence" value="ECO:0007669"/>
    <property type="project" value="TreeGrafter"/>
</dbReference>
<accession>I4A0C4</accession>
<feature type="transmembrane region" description="Helical" evidence="1">
    <location>
        <begin position="462"/>
        <end position="485"/>
    </location>
</feature>
<organism evidence="3 4">
    <name type="scientific">Ornithobacterium rhinotracheale (strain ATCC 51463 / DSM 15997 / CCUG 23171 / CIP 104009 / LMG 9086)</name>
    <dbReference type="NCBI Taxonomy" id="867902"/>
    <lineage>
        <taxon>Bacteria</taxon>
        <taxon>Pseudomonadati</taxon>
        <taxon>Bacteroidota</taxon>
        <taxon>Flavobacteriia</taxon>
        <taxon>Flavobacteriales</taxon>
        <taxon>Weeksellaceae</taxon>
        <taxon>Ornithobacterium</taxon>
    </lineage>
</organism>
<dbReference type="SUPFAM" id="SSF82693">
    <property type="entry name" value="Multidrug efflux transporter AcrB pore domain, PN1, PN2, PC1 and PC2 subdomains"/>
    <property type="match status" value="3"/>
</dbReference>
<gene>
    <name evidence="3" type="ordered locus">Ornrh_1225</name>
</gene>
<keyword evidence="1" id="KW-1133">Transmembrane helix</keyword>
<dbReference type="InterPro" id="IPR001036">
    <property type="entry name" value="Acrflvin-R"/>
</dbReference>
<feature type="transmembrane region" description="Helical" evidence="1">
    <location>
        <begin position="888"/>
        <end position="906"/>
    </location>
</feature>
<dbReference type="eggNOG" id="COG0841">
    <property type="taxonomic scope" value="Bacteria"/>
</dbReference>
<feature type="transmembrane region" description="Helical" evidence="1">
    <location>
        <begin position="859"/>
        <end position="881"/>
    </location>
</feature>
<dbReference type="SUPFAM" id="SSF82866">
    <property type="entry name" value="Multidrug efflux transporter AcrB transmembrane domain"/>
    <property type="match status" value="2"/>
</dbReference>
<dbReference type="GeneID" id="71568971"/>
<dbReference type="PATRIC" id="fig|867902.3.peg.1202"/>
<dbReference type="Gene3D" id="3.30.70.1320">
    <property type="entry name" value="Multidrug efflux transporter AcrB pore domain like"/>
    <property type="match status" value="1"/>
</dbReference>
<feature type="transmembrane region" description="Helical" evidence="1">
    <location>
        <begin position="333"/>
        <end position="352"/>
    </location>
</feature>
<feature type="transmembrane region" description="Helical" evidence="1">
    <location>
        <begin position="991"/>
        <end position="1017"/>
    </location>
</feature>
<evidence type="ECO:0000256" key="1">
    <source>
        <dbReference type="SAM" id="Phobius"/>
    </source>
</evidence>
<dbReference type="GeneID" id="97257889"/>
<dbReference type="PANTHER" id="PTHR32063">
    <property type="match status" value="1"/>
</dbReference>
<dbReference type="InterPro" id="IPR000731">
    <property type="entry name" value="SSD"/>
</dbReference>
<feature type="transmembrane region" description="Helical" evidence="1">
    <location>
        <begin position="359"/>
        <end position="379"/>
    </location>
</feature>
<feature type="transmembrane region" description="Helical" evidence="1">
    <location>
        <begin position="530"/>
        <end position="551"/>
    </location>
</feature>
<dbReference type="Gene3D" id="3.30.70.1440">
    <property type="entry name" value="Multidrug efflux transporter AcrB pore domain"/>
    <property type="match status" value="1"/>
</dbReference>
<evidence type="ECO:0000313" key="3">
    <source>
        <dbReference type="EMBL" id="AFL97408.1"/>
    </source>
</evidence>
<dbReference type="Proteomes" id="UP000006051">
    <property type="component" value="Chromosome"/>
</dbReference>
<dbReference type="EMBL" id="CP003283">
    <property type="protein sequence ID" value="AFL97408.1"/>
    <property type="molecule type" value="Genomic_DNA"/>
</dbReference>
<proteinExistence type="predicted"/>
<keyword evidence="4" id="KW-1185">Reference proteome</keyword>
<reference evidence="3 4" key="1">
    <citation type="submission" date="2012-06" db="EMBL/GenBank/DDBJ databases">
        <title>The complete genome of Ornithobacterium rhinotracheale DSM 15997.</title>
        <authorList>
            <consortium name="US DOE Joint Genome Institute (JGI-PGF)"/>
            <person name="Lucas S."/>
            <person name="Copeland A."/>
            <person name="Lapidus A."/>
            <person name="Goodwin L."/>
            <person name="Pitluck S."/>
            <person name="Peters L."/>
            <person name="Mikhailova N."/>
            <person name="Teshima H."/>
            <person name="Kyrpides N."/>
            <person name="Mavromatis K."/>
            <person name="Pagani I."/>
            <person name="Ivanova N."/>
            <person name="Ovchinnikova G."/>
            <person name="Zeytun A."/>
            <person name="Detter J.C."/>
            <person name="Han C."/>
            <person name="Land M."/>
            <person name="Hauser L."/>
            <person name="Markowitz V."/>
            <person name="Cheng J.-F."/>
            <person name="Hugenholtz P."/>
            <person name="Woyke T."/>
            <person name="Wu D."/>
            <person name="Lang E."/>
            <person name="Kopitz M."/>
            <person name="Brambilla E."/>
            <person name="Klenk H.-P."/>
            <person name="Eisen J.A."/>
        </authorList>
    </citation>
    <scope>NUCLEOTIDE SEQUENCE [LARGE SCALE GENOMIC DNA]</scope>
    <source>
        <strain evidence="4">ATCC 51463 / DSM 15997 / CCUG 23171 / LMG 9086</strain>
    </source>
</reference>
<feature type="transmembrane region" description="Helical" evidence="1">
    <location>
        <begin position="430"/>
        <end position="450"/>
    </location>
</feature>
<dbReference type="Gene3D" id="3.30.2090.10">
    <property type="entry name" value="Multidrug efflux transporter AcrB TolC docking domain, DN and DC subdomains"/>
    <property type="match status" value="2"/>
</dbReference>
<feature type="transmembrane region" description="Helical" evidence="1">
    <location>
        <begin position="12"/>
        <end position="29"/>
    </location>
</feature>
<dbReference type="InterPro" id="IPR027463">
    <property type="entry name" value="AcrB_DN_DC_subdom"/>
</dbReference>
<dbReference type="PRINTS" id="PR00702">
    <property type="entry name" value="ACRIFLAVINRP"/>
</dbReference>
<dbReference type="RefSeq" id="WP_014790973.1">
    <property type="nucleotide sequence ID" value="NC_018016.1"/>
</dbReference>
<protein>
    <submittedName>
        <fullName evidence="3">Cation/multidrug efflux pump</fullName>
    </submittedName>
</protein>
<keyword evidence="1" id="KW-0812">Transmembrane</keyword>
<dbReference type="STRING" id="867902.Ornrh_1225"/>
<name>I4A0C4_ORNRL</name>
<evidence type="ECO:0000259" key="2">
    <source>
        <dbReference type="PROSITE" id="PS50156"/>
    </source>
</evidence>
<dbReference type="HOGENOM" id="CLU_002755_1_2_10"/>
<dbReference type="KEGG" id="orh:Ornrh_1225"/>
<dbReference type="Gene3D" id="1.20.1640.10">
    <property type="entry name" value="Multidrug efflux transporter AcrB transmembrane domain"/>
    <property type="match status" value="2"/>
</dbReference>
<dbReference type="AlphaFoldDB" id="I4A0C4"/>
<feature type="transmembrane region" description="Helical" evidence="1">
    <location>
        <begin position="963"/>
        <end position="985"/>
    </location>
</feature>
<dbReference type="Pfam" id="PF00873">
    <property type="entry name" value="ACR_tran"/>
    <property type="match status" value="1"/>
</dbReference>
<dbReference type="SUPFAM" id="SSF82714">
    <property type="entry name" value="Multidrug efflux transporter AcrB TolC docking domain, DN and DC subdomains"/>
    <property type="match status" value="2"/>
</dbReference>
<feature type="domain" description="SSD" evidence="2">
    <location>
        <begin position="358"/>
        <end position="487"/>
    </location>
</feature>
<dbReference type="PROSITE" id="PS50156">
    <property type="entry name" value="SSD"/>
    <property type="match status" value="1"/>
</dbReference>
<dbReference type="PANTHER" id="PTHR32063:SF0">
    <property type="entry name" value="SWARMING MOTILITY PROTEIN SWRC"/>
    <property type="match status" value="1"/>
</dbReference>